<accession>A0A183BMP7</accession>
<dbReference type="Gene3D" id="3.40.50.1820">
    <property type="entry name" value="alpha/beta hydrolase"/>
    <property type="match status" value="1"/>
</dbReference>
<dbReference type="PANTHER" id="PTHR11440">
    <property type="entry name" value="LECITHIN-CHOLESTEROL ACYLTRANSFERASE-RELATED"/>
    <property type="match status" value="1"/>
</dbReference>
<dbReference type="InterPro" id="IPR029058">
    <property type="entry name" value="AB_hydrolase_fold"/>
</dbReference>
<dbReference type="GO" id="GO:0006629">
    <property type="term" value="P:lipid metabolic process"/>
    <property type="evidence" value="ECO:0007669"/>
    <property type="project" value="InterPro"/>
</dbReference>
<dbReference type="GO" id="GO:0008374">
    <property type="term" value="F:O-acyltransferase activity"/>
    <property type="evidence" value="ECO:0007669"/>
    <property type="project" value="InterPro"/>
</dbReference>
<proteinExistence type="predicted"/>
<dbReference type="WBParaSite" id="GPLIN_000188200">
    <property type="protein sequence ID" value="GPLIN_000188200"/>
    <property type="gene ID" value="GPLIN_000188200"/>
</dbReference>
<feature type="chain" id="PRO_5008146351" evidence="1">
    <location>
        <begin position="21"/>
        <end position="753"/>
    </location>
</feature>
<dbReference type="InterPro" id="IPR003386">
    <property type="entry name" value="LACT/PDAT_acylTrfase"/>
</dbReference>
<keyword evidence="1" id="KW-0732">Signal</keyword>
<evidence type="ECO:0000256" key="1">
    <source>
        <dbReference type="SAM" id="SignalP"/>
    </source>
</evidence>
<name>A0A183BMP7_GLOPA</name>
<dbReference type="Proteomes" id="UP000050741">
    <property type="component" value="Unassembled WGS sequence"/>
</dbReference>
<reference evidence="2" key="2">
    <citation type="submission" date="2014-05" db="EMBL/GenBank/DDBJ databases">
        <title>The genome and life-stage specific transcriptomes of Globodera pallida elucidate key aspects of plant parasitism by a cyst nematode.</title>
        <authorList>
            <person name="Cotton J.A."/>
            <person name="Lilley C.J."/>
            <person name="Jones L.M."/>
            <person name="Kikuchi T."/>
            <person name="Reid A.J."/>
            <person name="Thorpe P."/>
            <person name="Tsai I.J."/>
            <person name="Beasley H."/>
            <person name="Blok V."/>
            <person name="Cock P.J.A."/>
            <person name="Van den Akker S.E."/>
            <person name="Holroyd N."/>
            <person name="Hunt M."/>
            <person name="Mantelin S."/>
            <person name="Naghra H."/>
            <person name="Pain A."/>
            <person name="Palomares-Rius J.E."/>
            <person name="Zarowiecki M."/>
            <person name="Berriman M."/>
            <person name="Jones J.T."/>
            <person name="Urwin P.E."/>
        </authorList>
    </citation>
    <scope>NUCLEOTIDE SEQUENCE [LARGE SCALE GENOMIC DNA]</scope>
    <source>
        <strain evidence="2">Lindley</strain>
    </source>
</reference>
<evidence type="ECO:0000313" key="2">
    <source>
        <dbReference type="Proteomes" id="UP000050741"/>
    </source>
</evidence>
<feature type="signal peptide" evidence="1">
    <location>
        <begin position="1"/>
        <end position="20"/>
    </location>
</feature>
<dbReference type="Pfam" id="PF02450">
    <property type="entry name" value="LCAT"/>
    <property type="match status" value="1"/>
</dbReference>
<dbReference type="AlphaFoldDB" id="A0A183BMP7"/>
<reference evidence="2" key="1">
    <citation type="submission" date="2013-12" db="EMBL/GenBank/DDBJ databases">
        <authorList>
            <person name="Aslett M."/>
        </authorList>
    </citation>
    <scope>NUCLEOTIDE SEQUENCE [LARGE SCALE GENOMIC DNA]</scope>
    <source>
        <strain evidence="2">Lindley</strain>
    </source>
</reference>
<protein>
    <submittedName>
        <fullName evidence="3">Lecithin-cholesterol acyltransferase-like 1</fullName>
    </submittedName>
</protein>
<dbReference type="SUPFAM" id="SSF53474">
    <property type="entry name" value="alpha/beta-Hydrolases"/>
    <property type="match status" value="1"/>
</dbReference>
<keyword evidence="2" id="KW-1185">Reference proteome</keyword>
<reference evidence="3" key="3">
    <citation type="submission" date="2016-06" db="UniProtKB">
        <authorList>
            <consortium name="WormBaseParasite"/>
        </authorList>
    </citation>
    <scope>IDENTIFICATION</scope>
</reference>
<organism evidence="2 3">
    <name type="scientific">Globodera pallida</name>
    <name type="common">Potato cyst nematode worm</name>
    <name type="synonym">Heterodera pallida</name>
    <dbReference type="NCBI Taxonomy" id="36090"/>
    <lineage>
        <taxon>Eukaryota</taxon>
        <taxon>Metazoa</taxon>
        <taxon>Ecdysozoa</taxon>
        <taxon>Nematoda</taxon>
        <taxon>Chromadorea</taxon>
        <taxon>Rhabditida</taxon>
        <taxon>Tylenchina</taxon>
        <taxon>Tylenchomorpha</taxon>
        <taxon>Tylenchoidea</taxon>
        <taxon>Heteroderidae</taxon>
        <taxon>Heteroderinae</taxon>
        <taxon>Globodera</taxon>
    </lineage>
</organism>
<sequence length="753" mass="84202">MALTFWPIITPAQLLVSSVADLLSKLANNGECALIGDGHGTDPECATTASSLTSRPPPLILVHGFVANKMYLDGQNTPFPANFPPLCKIVFASKYSVKGWINPLLGAGNVASVTLTNLQSCLFYLMSLRYDNTTDTYHNQTDVGVTMLARRQFGLTCPSTCWVSDSLPGGCTLSSASPNPVDEGCNLFAAPYDWRLAPGMAVIDAYFSNLTNLIEKSVNTTGKKAFLLCHSMGNLMVNYYLNQRMGQEWQQRYLNATINVSAPWGGATFIIEQILSGNVDRLFSGLSAIVSNLEVRKFIRTFASVAFLLPNLLAFPLNTKLASISGTEYTLADLANLLAVANIPYMEQLYQNLYSQIDAQKYTPMFCVHSNSNGSVPKSFDYPRGIDYAANASMGDGDGLVNIESMRVCQQWKDQGKLVSQVTEFDGPTHAGILRSMPFCELIKTILGLKVALISNRLDRLVDAHFKSKEWSLGDLHIQRAIEGNGAEIVKRIGYDVERRLSIPQIPLPLKVIGFERIQIKYIDRSVIEFLGRIRRLFDSERTIVSIYTGDDQKRSWEIIWHRIWPQNIRGLALLTHSRLDRLRQFSPTVLGECPKLRLIVSDGLFPEFPTDDSAGGASSAQALAKWLHMPRGDGHPKVLQCGCCSAERMAGIKTAFVNSFEPVNFIICLWDWSSFVGIVPFKLNNNNLTGERLALRHIDEPKLGDKWLLVRCPIERDEAKWAKWEQEAVEWDWPWQRNRFFIDFNDRDIGDT</sequence>
<evidence type="ECO:0000313" key="3">
    <source>
        <dbReference type="WBParaSite" id="GPLIN_000188200"/>
    </source>
</evidence>